<dbReference type="PATRIC" id="fig|1618392.3.peg.347"/>
<reference evidence="3 4" key="1">
    <citation type="journal article" date="2015" name="Nature">
        <title>rRNA introns, odd ribosomes, and small enigmatic genomes across a large radiation of phyla.</title>
        <authorList>
            <person name="Brown C.T."/>
            <person name="Hug L.A."/>
            <person name="Thomas B.C."/>
            <person name="Sharon I."/>
            <person name="Castelle C.J."/>
            <person name="Singh A."/>
            <person name="Wilkins M.J."/>
            <person name="Williams K.H."/>
            <person name="Banfield J.F."/>
        </authorList>
    </citation>
    <scope>NUCLEOTIDE SEQUENCE [LARGE SCALE GENOMIC DNA]</scope>
</reference>
<protein>
    <submittedName>
        <fullName evidence="3">Recombinase</fullName>
    </submittedName>
</protein>
<proteinExistence type="predicted"/>
<evidence type="ECO:0000259" key="2">
    <source>
        <dbReference type="PROSITE" id="PS51737"/>
    </source>
</evidence>
<evidence type="ECO:0000313" key="3">
    <source>
        <dbReference type="EMBL" id="KKT49458.1"/>
    </source>
</evidence>
<name>A0A0G1HS11_9BACT</name>
<dbReference type="AlphaFoldDB" id="A0A0G1HS11"/>
<dbReference type="PROSITE" id="PS51736">
    <property type="entry name" value="RECOMBINASES_3"/>
    <property type="match status" value="1"/>
</dbReference>
<dbReference type="EMBL" id="LCIE01000006">
    <property type="protein sequence ID" value="KKT49458.1"/>
    <property type="molecule type" value="Genomic_DNA"/>
</dbReference>
<dbReference type="STRING" id="1618392.UW41_C0006G0026"/>
<dbReference type="InterPro" id="IPR038109">
    <property type="entry name" value="DNA_bind_recomb_sf"/>
</dbReference>
<dbReference type="InterPro" id="IPR006119">
    <property type="entry name" value="Resolv_N"/>
</dbReference>
<comment type="caution">
    <text evidence="3">The sequence shown here is derived from an EMBL/GenBank/DDBJ whole genome shotgun (WGS) entry which is preliminary data.</text>
</comment>
<evidence type="ECO:0000313" key="4">
    <source>
        <dbReference type="Proteomes" id="UP000034172"/>
    </source>
</evidence>
<dbReference type="Proteomes" id="UP000034172">
    <property type="component" value="Unassembled WGS sequence"/>
</dbReference>
<gene>
    <name evidence="3" type="ORF">UW41_C0006G0026</name>
</gene>
<dbReference type="Gene3D" id="3.90.1750.20">
    <property type="entry name" value="Putative Large Serine Recombinase, Chain B, Domain 2"/>
    <property type="match status" value="1"/>
</dbReference>
<dbReference type="Pfam" id="PF07508">
    <property type="entry name" value="Recombinase"/>
    <property type="match status" value="1"/>
</dbReference>
<dbReference type="Gene3D" id="3.40.50.1390">
    <property type="entry name" value="Resolvase, N-terminal catalytic domain"/>
    <property type="match status" value="1"/>
</dbReference>
<sequence length="513" mass="59006">MKAVIYLRKSTDESDRQVLSLDSQKEICENVAKRYNLQVIETLVESASAKEAFKRPQFQKLINFIQKKKAEAIIAWKPNRLARNATEGGMLIDLLNSRKLAIFCDSGEYTRGDSTLLHIEFGFSTKYSQDLSDDVKVGMLSKANKGWRPGKACLGYKNIGEIKGEKTIIVDPKISPFIKRMFDLAVTGKSVHDIQKIITDEGLRIPAAKSRPSRPIGKTQCYRLLTNEFYYGWFYWKGEFKKGVHEPIISQETFDMAQRVLSSKSKKQKFKNNYWWMGLLKCWKCGGAITAEVKQRKRTDGSFRFHEYARCTKKKGVCSEKYTKVEDLEKQLKNFLYHSYIDPTKIEKIKAKIREKNESELTVAKIRLSDKTKKLQNLFERKKTLFQMKGEGLIDSTRYLEELNKITVEENGVNTSDLSLDSWAEDLDKAIDFATHASEMFKNGDNETKRQIVRILGEDLVMGEQKVWCKAKYTFKQMSEWVDEGIDEVTSLLGQKSTHELGVTNEEQPKVSG</sequence>
<dbReference type="SMART" id="SM00857">
    <property type="entry name" value="Resolvase"/>
    <property type="match status" value="1"/>
</dbReference>
<dbReference type="PANTHER" id="PTHR30461:SF23">
    <property type="entry name" value="DNA RECOMBINASE-RELATED"/>
    <property type="match status" value="1"/>
</dbReference>
<evidence type="ECO:0000259" key="1">
    <source>
        <dbReference type="PROSITE" id="PS51736"/>
    </source>
</evidence>
<dbReference type="SUPFAM" id="SSF53041">
    <property type="entry name" value="Resolvase-like"/>
    <property type="match status" value="1"/>
</dbReference>
<dbReference type="InterPro" id="IPR011109">
    <property type="entry name" value="DNA_bind_recombinase_dom"/>
</dbReference>
<dbReference type="PANTHER" id="PTHR30461">
    <property type="entry name" value="DNA-INVERTASE FROM LAMBDOID PROPHAGE"/>
    <property type="match status" value="1"/>
</dbReference>
<dbReference type="PROSITE" id="PS51737">
    <property type="entry name" value="RECOMBINASE_DNA_BIND"/>
    <property type="match status" value="1"/>
</dbReference>
<dbReference type="GO" id="GO:0000150">
    <property type="term" value="F:DNA strand exchange activity"/>
    <property type="evidence" value="ECO:0007669"/>
    <property type="project" value="InterPro"/>
</dbReference>
<feature type="domain" description="Resolvase/invertase-type recombinase catalytic" evidence="1">
    <location>
        <begin position="2"/>
        <end position="146"/>
    </location>
</feature>
<dbReference type="InterPro" id="IPR050639">
    <property type="entry name" value="SSR_resolvase"/>
</dbReference>
<dbReference type="Pfam" id="PF00239">
    <property type="entry name" value="Resolvase"/>
    <property type="match status" value="1"/>
</dbReference>
<dbReference type="CDD" id="cd00338">
    <property type="entry name" value="Ser_Recombinase"/>
    <property type="match status" value="1"/>
</dbReference>
<feature type="domain" description="Recombinase" evidence="2">
    <location>
        <begin position="158"/>
        <end position="267"/>
    </location>
</feature>
<dbReference type="GO" id="GO:0003677">
    <property type="term" value="F:DNA binding"/>
    <property type="evidence" value="ECO:0007669"/>
    <property type="project" value="InterPro"/>
</dbReference>
<organism evidence="3 4">
    <name type="scientific">Candidatus Collierbacteria bacterium GW2011_GWC2_44_18</name>
    <dbReference type="NCBI Taxonomy" id="1618392"/>
    <lineage>
        <taxon>Bacteria</taxon>
        <taxon>Candidatus Collieribacteriota</taxon>
    </lineage>
</organism>
<dbReference type="InterPro" id="IPR036162">
    <property type="entry name" value="Resolvase-like_N_sf"/>
</dbReference>
<accession>A0A0G1HS11</accession>